<dbReference type="GeneID" id="19882095"/>
<name>L2GLZ3_VITCO</name>
<accession>L2GLZ3</accession>
<reference evidence="3" key="1">
    <citation type="submission" date="2011-05" db="EMBL/GenBank/DDBJ databases">
        <title>The genome sequence of Vittaforma corneae strain ATCC 50505.</title>
        <authorList>
            <consortium name="The Broad Institute Genome Sequencing Platform"/>
            <person name="Cuomo C."/>
            <person name="Didier E."/>
            <person name="Bowers L."/>
            <person name="Young S.K."/>
            <person name="Zeng Q."/>
            <person name="Gargeya S."/>
            <person name="Fitzgerald M."/>
            <person name="Haas B."/>
            <person name="Abouelleil A."/>
            <person name="Alvarado L."/>
            <person name="Arachchi H.M."/>
            <person name="Berlin A."/>
            <person name="Chapman S.B."/>
            <person name="Gearin G."/>
            <person name="Goldberg J."/>
            <person name="Griggs A."/>
            <person name="Gujja S."/>
            <person name="Hansen M."/>
            <person name="Heiman D."/>
            <person name="Howarth C."/>
            <person name="Larimer J."/>
            <person name="Lui A."/>
            <person name="MacDonald P.J.P."/>
            <person name="McCowen C."/>
            <person name="Montmayeur A."/>
            <person name="Murphy C."/>
            <person name="Neiman D."/>
            <person name="Pearson M."/>
            <person name="Priest M."/>
            <person name="Roberts A."/>
            <person name="Saif S."/>
            <person name="Shea T."/>
            <person name="Sisk P."/>
            <person name="Stolte C."/>
            <person name="Sykes S."/>
            <person name="Wortman J."/>
            <person name="Nusbaum C."/>
            <person name="Birren B."/>
        </authorList>
    </citation>
    <scope>NUCLEOTIDE SEQUENCE [LARGE SCALE GENOMIC DNA]</scope>
    <source>
        <strain evidence="3">ATCC 50505</strain>
    </source>
</reference>
<dbReference type="InParanoid" id="L2GLZ3"/>
<gene>
    <name evidence="2" type="ORF">VICG_01384</name>
</gene>
<dbReference type="EMBL" id="JH370142">
    <property type="protein sequence ID" value="ELA41520.1"/>
    <property type="molecule type" value="Genomic_DNA"/>
</dbReference>
<evidence type="ECO:0000256" key="1">
    <source>
        <dbReference type="SAM" id="MobiDB-lite"/>
    </source>
</evidence>
<feature type="compositionally biased region" description="Polar residues" evidence="1">
    <location>
        <begin position="1"/>
        <end position="19"/>
    </location>
</feature>
<keyword evidence="3" id="KW-1185">Reference proteome</keyword>
<feature type="compositionally biased region" description="Basic and acidic residues" evidence="1">
    <location>
        <begin position="20"/>
        <end position="29"/>
    </location>
</feature>
<evidence type="ECO:0000313" key="2">
    <source>
        <dbReference type="EMBL" id="ELA41520.1"/>
    </source>
</evidence>
<evidence type="ECO:0000313" key="3">
    <source>
        <dbReference type="Proteomes" id="UP000011082"/>
    </source>
</evidence>
<dbReference type="AlphaFoldDB" id="L2GLZ3"/>
<feature type="region of interest" description="Disordered" evidence="1">
    <location>
        <begin position="1"/>
        <end position="50"/>
    </location>
</feature>
<dbReference type="VEuPathDB" id="MicrosporidiaDB:VICG_01384"/>
<organism evidence="2 3">
    <name type="scientific">Vittaforma corneae (strain ATCC 50505)</name>
    <name type="common">Microsporidian parasite</name>
    <name type="synonym">Nosema corneum</name>
    <dbReference type="NCBI Taxonomy" id="993615"/>
    <lineage>
        <taxon>Eukaryota</taxon>
        <taxon>Fungi</taxon>
        <taxon>Fungi incertae sedis</taxon>
        <taxon>Microsporidia</taxon>
        <taxon>Nosematidae</taxon>
        <taxon>Vittaforma</taxon>
    </lineage>
</organism>
<sequence length="117" mass="13464">MSENKNIDTTGNEEVQNNEDSSKDIRINVEDSAVEQPSLPHSQNNYGNIEEEKCEKKNITEDVKNTLENTRIIIVSFYEKTLEKTYAIIKKVKEVCLKAYSFLMSKISKKQEETSNV</sequence>
<dbReference type="RefSeq" id="XP_007604830.1">
    <property type="nucleotide sequence ID" value="XM_007604768.1"/>
</dbReference>
<dbReference type="HOGENOM" id="CLU_2086651_0_0_1"/>
<dbReference type="Proteomes" id="UP000011082">
    <property type="component" value="Unassembled WGS sequence"/>
</dbReference>
<protein>
    <submittedName>
        <fullName evidence="2">Uncharacterized protein</fullName>
    </submittedName>
</protein>
<proteinExistence type="predicted"/>